<organism evidence="3 4">
    <name type="scientific">Reticulomyxa filosa</name>
    <dbReference type="NCBI Taxonomy" id="46433"/>
    <lineage>
        <taxon>Eukaryota</taxon>
        <taxon>Sar</taxon>
        <taxon>Rhizaria</taxon>
        <taxon>Retaria</taxon>
        <taxon>Foraminifera</taxon>
        <taxon>Monothalamids</taxon>
        <taxon>Reticulomyxidae</taxon>
        <taxon>Reticulomyxa</taxon>
    </lineage>
</organism>
<accession>X6MWK6</accession>
<name>X6MWK6_RETFI</name>
<evidence type="ECO:0000256" key="2">
    <source>
        <dbReference type="SAM" id="Phobius"/>
    </source>
</evidence>
<keyword evidence="2" id="KW-0472">Membrane</keyword>
<proteinExistence type="predicted"/>
<reference evidence="3 4" key="1">
    <citation type="journal article" date="2013" name="Curr. Biol.">
        <title>The Genome of the Foraminiferan Reticulomyxa filosa.</title>
        <authorList>
            <person name="Glockner G."/>
            <person name="Hulsmann N."/>
            <person name="Schleicher M."/>
            <person name="Noegel A.A."/>
            <person name="Eichinger L."/>
            <person name="Gallinger C."/>
            <person name="Pawlowski J."/>
            <person name="Sierra R."/>
            <person name="Euteneuer U."/>
            <person name="Pillet L."/>
            <person name="Moustafa A."/>
            <person name="Platzer M."/>
            <person name="Groth M."/>
            <person name="Szafranski K."/>
            <person name="Schliwa M."/>
        </authorList>
    </citation>
    <scope>NUCLEOTIDE SEQUENCE [LARGE SCALE GENOMIC DNA]</scope>
</reference>
<sequence length="99" mass="11298">TVKQQETQEKLVKKFVGVESSVVSTTNVIVPSNEKTSNASQDANPKEAKEVHKSETEEKVADTTDTKQNRDKVLNCFWIPDVSFALFIHCLFFFKKYKN</sequence>
<keyword evidence="2" id="KW-1133">Transmembrane helix</keyword>
<keyword evidence="4" id="KW-1185">Reference proteome</keyword>
<feature type="transmembrane region" description="Helical" evidence="2">
    <location>
        <begin position="77"/>
        <end position="94"/>
    </location>
</feature>
<evidence type="ECO:0000313" key="4">
    <source>
        <dbReference type="Proteomes" id="UP000023152"/>
    </source>
</evidence>
<evidence type="ECO:0000256" key="1">
    <source>
        <dbReference type="SAM" id="MobiDB-lite"/>
    </source>
</evidence>
<dbReference type="AlphaFoldDB" id="X6MWK6"/>
<protein>
    <submittedName>
        <fullName evidence="3">Uncharacterized protein</fullName>
    </submittedName>
</protein>
<evidence type="ECO:0000313" key="3">
    <source>
        <dbReference type="EMBL" id="ETO18229.1"/>
    </source>
</evidence>
<gene>
    <name evidence="3" type="ORF">RFI_19050</name>
</gene>
<keyword evidence="2" id="KW-0812">Transmembrane</keyword>
<feature type="non-terminal residue" evidence="3">
    <location>
        <position position="1"/>
    </location>
</feature>
<dbReference type="Proteomes" id="UP000023152">
    <property type="component" value="Unassembled WGS sequence"/>
</dbReference>
<feature type="region of interest" description="Disordered" evidence="1">
    <location>
        <begin position="31"/>
        <end position="66"/>
    </location>
</feature>
<dbReference type="EMBL" id="ASPP01015304">
    <property type="protein sequence ID" value="ETO18229.1"/>
    <property type="molecule type" value="Genomic_DNA"/>
</dbReference>
<feature type="compositionally biased region" description="Basic and acidic residues" evidence="1">
    <location>
        <begin position="44"/>
        <end position="66"/>
    </location>
</feature>
<comment type="caution">
    <text evidence="3">The sequence shown here is derived from an EMBL/GenBank/DDBJ whole genome shotgun (WGS) entry which is preliminary data.</text>
</comment>
<feature type="compositionally biased region" description="Polar residues" evidence="1">
    <location>
        <begin position="31"/>
        <end position="43"/>
    </location>
</feature>